<reference evidence="9 10" key="1">
    <citation type="submission" date="2019-04" db="EMBL/GenBank/DDBJ databases">
        <title>High contiguity whole genome sequence and gene annotation resource for two Venturia nashicola isolates.</title>
        <authorList>
            <person name="Prokchorchik M."/>
            <person name="Won K."/>
            <person name="Lee Y."/>
            <person name="Choi E.D."/>
            <person name="Segonzac C."/>
            <person name="Sohn K.H."/>
        </authorList>
    </citation>
    <scope>NUCLEOTIDE SEQUENCE [LARGE SCALE GENOMIC DNA]</scope>
    <source>
        <strain evidence="9 10">PRI2</strain>
    </source>
</reference>
<feature type="compositionally biased region" description="Basic and acidic residues" evidence="6">
    <location>
        <begin position="324"/>
        <end position="344"/>
    </location>
</feature>
<dbReference type="InterPro" id="IPR052337">
    <property type="entry name" value="SAT4-like"/>
</dbReference>
<dbReference type="OrthoDB" id="444631at2759"/>
<evidence type="ECO:0000256" key="5">
    <source>
        <dbReference type="ARBA" id="ARBA00038359"/>
    </source>
</evidence>
<dbReference type="STRING" id="86259.A0A4Z1PNV0"/>
<keyword evidence="2 7" id="KW-0812">Transmembrane</keyword>
<evidence type="ECO:0000256" key="6">
    <source>
        <dbReference type="SAM" id="MobiDB-lite"/>
    </source>
</evidence>
<dbReference type="EMBL" id="SNSC02000005">
    <property type="protein sequence ID" value="TID24074.1"/>
    <property type="molecule type" value="Genomic_DNA"/>
</dbReference>
<evidence type="ECO:0000256" key="2">
    <source>
        <dbReference type="ARBA" id="ARBA00022692"/>
    </source>
</evidence>
<sequence length="344" mass="38330">MYITITTAKTGKTGQSTINGLDSLTFFLKMQFAQTFIYWTCLWSVKASLLAFFKRLTTNLKGHVIAWWVIIAITALGYIVSVVSYPVSCASFDPLGCTSQRNATLALVSLRLSTAADILTDVLIIGLPMSLAMRARLTRRSRLAIIGVFFLGMFVVLFSVVRILVTNTNNTRPEPSWLALWSVVECSVACIVCNLAPFKVLFKGRLRTYNSDPYTGKSRRYFKDGKGVDSLELSGSSRSAQWSHPSHPAFHTPTHPWKRPEDESSDRGSFQQARRNPRRGLQTSVSSDRTQGDDFGKVQNGAIVVTREVNRKEILADQVTLPGEKSEDGMRTVWTDRESADSLD</sequence>
<evidence type="ECO:0000259" key="8">
    <source>
        <dbReference type="Pfam" id="PF20684"/>
    </source>
</evidence>
<keyword evidence="4 7" id="KW-0472">Membrane</keyword>
<comment type="caution">
    <text evidence="9">The sequence shown here is derived from an EMBL/GenBank/DDBJ whole genome shotgun (WGS) entry which is preliminary data.</text>
</comment>
<accession>A0A4Z1PNV0</accession>
<keyword evidence="10" id="KW-1185">Reference proteome</keyword>
<feature type="transmembrane region" description="Helical" evidence="7">
    <location>
        <begin position="177"/>
        <end position="198"/>
    </location>
</feature>
<comment type="similarity">
    <text evidence="5">Belongs to the SAT4 family.</text>
</comment>
<evidence type="ECO:0000256" key="1">
    <source>
        <dbReference type="ARBA" id="ARBA00004141"/>
    </source>
</evidence>
<feature type="domain" description="Rhodopsin" evidence="8">
    <location>
        <begin position="25"/>
        <end position="203"/>
    </location>
</feature>
<keyword evidence="3 7" id="KW-1133">Transmembrane helix</keyword>
<protein>
    <submittedName>
        <fullName evidence="9">Putative agmatinase 1</fullName>
    </submittedName>
</protein>
<dbReference type="AlphaFoldDB" id="A0A4Z1PNV0"/>
<evidence type="ECO:0000313" key="10">
    <source>
        <dbReference type="Proteomes" id="UP000298493"/>
    </source>
</evidence>
<feature type="transmembrane region" description="Helical" evidence="7">
    <location>
        <begin position="65"/>
        <end position="85"/>
    </location>
</feature>
<feature type="transmembrane region" description="Helical" evidence="7">
    <location>
        <begin position="143"/>
        <end position="165"/>
    </location>
</feature>
<organism evidence="9 10">
    <name type="scientific">Venturia nashicola</name>
    <dbReference type="NCBI Taxonomy" id="86259"/>
    <lineage>
        <taxon>Eukaryota</taxon>
        <taxon>Fungi</taxon>
        <taxon>Dikarya</taxon>
        <taxon>Ascomycota</taxon>
        <taxon>Pezizomycotina</taxon>
        <taxon>Dothideomycetes</taxon>
        <taxon>Pleosporomycetidae</taxon>
        <taxon>Venturiales</taxon>
        <taxon>Venturiaceae</taxon>
        <taxon>Venturia</taxon>
    </lineage>
</organism>
<dbReference type="Pfam" id="PF20684">
    <property type="entry name" value="Fung_rhodopsin"/>
    <property type="match status" value="1"/>
</dbReference>
<dbReference type="PANTHER" id="PTHR33048">
    <property type="entry name" value="PTH11-LIKE INTEGRAL MEMBRANE PROTEIN (AFU_ORTHOLOGUE AFUA_5G11245)"/>
    <property type="match status" value="1"/>
</dbReference>
<evidence type="ECO:0000313" key="9">
    <source>
        <dbReference type="EMBL" id="TID24074.1"/>
    </source>
</evidence>
<gene>
    <name evidence="9" type="ORF">E6O75_ATG02439</name>
</gene>
<dbReference type="InterPro" id="IPR049326">
    <property type="entry name" value="Rhodopsin_dom_fungi"/>
</dbReference>
<dbReference type="PANTHER" id="PTHR33048:SF146">
    <property type="entry name" value="INTEGRAL MEMBRANE PROTEIN"/>
    <property type="match status" value="1"/>
</dbReference>
<dbReference type="Proteomes" id="UP000298493">
    <property type="component" value="Unassembled WGS sequence"/>
</dbReference>
<comment type="subcellular location">
    <subcellularLocation>
        <location evidence="1">Membrane</location>
        <topology evidence="1">Multi-pass membrane protein</topology>
    </subcellularLocation>
</comment>
<feature type="region of interest" description="Disordered" evidence="6">
    <location>
        <begin position="232"/>
        <end position="303"/>
    </location>
</feature>
<dbReference type="GO" id="GO:0016020">
    <property type="term" value="C:membrane"/>
    <property type="evidence" value="ECO:0007669"/>
    <property type="project" value="UniProtKB-SubCell"/>
</dbReference>
<evidence type="ECO:0000256" key="7">
    <source>
        <dbReference type="SAM" id="Phobius"/>
    </source>
</evidence>
<feature type="region of interest" description="Disordered" evidence="6">
    <location>
        <begin position="320"/>
        <end position="344"/>
    </location>
</feature>
<proteinExistence type="inferred from homology"/>
<evidence type="ECO:0000256" key="4">
    <source>
        <dbReference type="ARBA" id="ARBA00023136"/>
    </source>
</evidence>
<evidence type="ECO:0000256" key="3">
    <source>
        <dbReference type="ARBA" id="ARBA00022989"/>
    </source>
</evidence>
<feature type="transmembrane region" description="Helical" evidence="7">
    <location>
        <begin position="36"/>
        <end position="53"/>
    </location>
</feature>
<name>A0A4Z1PNV0_9PEZI</name>
<feature type="compositionally biased region" description="Polar residues" evidence="6">
    <location>
        <begin position="233"/>
        <end position="244"/>
    </location>
</feature>